<dbReference type="EMBL" id="BPLR01006542">
    <property type="protein sequence ID" value="GIY10579.1"/>
    <property type="molecule type" value="Genomic_DNA"/>
</dbReference>
<dbReference type="AlphaFoldDB" id="A0AAV4QMM7"/>
<reference evidence="2 3" key="1">
    <citation type="submission" date="2021-06" db="EMBL/GenBank/DDBJ databases">
        <title>Caerostris extrusa draft genome.</title>
        <authorList>
            <person name="Kono N."/>
            <person name="Arakawa K."/>
        </authorList>
    </citation>
    <scope>NUCLEOTIDE SEQUENCE [LARGE SCALE GENOMIC DNA]</scope>
</reference>
<sequence>MQLITSSWVQSKYYRSVPSRIIVLVQKICCLLIEKINEFLDPLTLFKGDRDNTQIKVKLSLDVLNLLIKSYYECREQIQPSDIEASSYPWEFQMKEFFLSLNLLFRDWRKFIKEIFSAAEVYFNIPCEKLIGLQQAPYKKRLEELKSTFIEIYNKFEVSLYNALDLQCKAFIEDFDAFSLKLQELDPKLGIAVGQICLTSKPSEEAFKMATIFQDIVKRRSAQKEFKNLLASHIVNIYVDFLKAKESYNNFIALLDKSDKRIIYKKTFLLFLVHCNGQ</sequence>
<name>A0AAV4QMM7_CAEEX</name>
<dbReference type="Pfam" id="PF08385">
    <property type="entry name" value="DHC_N1"/>
    <property type="match status" value="1"/>
</dbReference>
<dbReference type="InterPro" id="IPR013594">
    <property type="entry name" value="Dynein_heavy_tail"/>
</dbReference>
<evidence type="ECO:0000313" key="2">
    <source>
        <dbReference type="EMBL" id="GIY10579.1"/>
    </source>
</evidence>
<comment type="caution">
    <text evidence="2">The sequence shown here is derived from an EMBL/GenBank/DDBJ whole genome shotgun (WGS) entry which is preliminary data.</text>
</comment>
<dbReference type="Proteomes" id="UP001054945">
    <property type="component" value="Unassembled WGS sequence"/>
</dbReference>
<evidence type="ECO:0000313" key="3">
    <source>
        <dbReference type="Proteomes" id="UP001054945"/>
    </source>
</evidence>
<gene>
    <name evidence="2" type="primary">DYHC_2</name>
    <name evidence="2" type="ORF">CEXT_586091</name>
</gene>
<protein>
    <submittedName>
        <fullName evidence="2">Dynein beta chain, ciliary</fullName>
    </submittedName>
</protein>
<accession>A0AAV4QMM7</accession>
<evidence type="ECO:0000259" key="1">
    <source>
        <dbReference type="Pfam" id="PF08385"/>
    </source>
</evidence>
<feature type="domain" description="Dynein heavy chain tail" evidence="1">
    <location>
        <begin position="1"/>
        <end position="250"/>
    </location>
</feature>
<organism evidence="2 3">
    <name type="scientific">Caerostris extrusa</name>
    <name type="common">Bark spider</name>
    <name type="synonym">Caerostris bankana</name>
    <dbReference type="NCBI Taxonomy" id="172846"/>
    <lineage>
        <taxon>Eukaryota</taxon>
        <taxon>Metazoa</taxon>
        <taxon>Ecdysozoa</taxon>
        <taxon>Arthropoda</taxon>
        <taxon>Chelicerata</taxon>
        <taxon>Arachnida</taxon>
        <taxon>Araneae</taxon>
        <taxon>Araneomorphae</taxon>
        <taxon>Entelegynae</taxon>
        <taxon>Araneoidea</taxon>
        <taxon>Araneidae</taxon>
        <taxon>Caerostris</taxon>
    </lineage>
</organism>
<proteinExistence type="predicted"/>
<keyword evidence="3" id="KW-1185">Reference proteome</keyword>